<reference evidence="1 2" key="1">
    <citation type="journal article" date="2018" name="Front. Plant Sci.">
        <title>Red Clover (Trifolium pratense) and Zigzag Clover (T. medium) - A Picture of Genomic Similarities and Differences.</title>
        <authorList>
            <person name="Dluhosova J."/>
            <person name="Istvanek J."/>
            <person name="Nedelnik J."/>
            <person name="Repkova J."/>
        </authorList>
    </citation>
    <scope>NUCLEOTIDE SEQUENCE [LARGE SCALE GENOMIC DNA]</scope>
    <source>
        <strain evidence="2">cv. 10/8</strain>
        <tissue evidence="1">Leaf</tissue>
    </source>
</reference>
<dbReference type="EMBL" id="LXQA010088769">
    <property type="protein sequence ID" value="MCI13577.1"/>
    <property type="molecule type" value="Genomic_DNA"/>
</dbReference>
<evidence type="ECO:0000313" key="2">
    <source>
        <dbReference type="Proteomes" id="UP000265520"/>
    </source>
</evidence>
<sequence>HQNQSLSVIAPSFSNASADEFLSIVNTCSKTGNNKNAVVMTVTTAVADYLGIPRFVNGGPRTTTIMGTAAVWLGRAWVKT</sequence>
<name>A0A392PPK6_9FABA</name>
<dbReference type="AlphaFoldDB" id="A0A392PPK6"/>
<comment type="caution">
    <text evidence="1">The sequence shown here is derived from an EMBL/GenBank/DDBJ whole genome shotgun (WGS) entry which is preliminary data.</text>
</comment>
<keyword evidence="2" id="KW-1185">Reference proteome</keyword>
<organism evidence="1 2">
    <name type="scientific">Trifolium medium</name>
    <dbReference type="NCBI Taxonomy" id="97028"/>
    <lineage>
        <taxon>Eukaryota</taxon>
        <taxon>Viridiplantae</taxon>
        <taxon>Streptophyta</taxon>
        <taxon>Embryophyta</taxon>
        <taxon>Tracheophyta</taxon>
        <taxon>Spermatophyta</taxon>
        <taxon>Magnoliopsida</taxon>
        <taxon>eudicotyledons</taxon>
        <taxon>Gunneridae</taxon>
        <taxon>Pentapetalae</taxon>
        <taxon>rosids</taxon>
        <taxon>fabids</taxon>
        <taxon>Fabales</taxon>
        <taxon>Fabaceae</taxon>
        <taxon>Papilionoideae</taxon>
        <taxon>50 kb inversion clade</taxon>
        <taxon>NPAAA clade</taxon>
        <taxon>Hologalegina</taxon>
        <taxon>IRL clade</taxon>
        <taxon>Trifolieae</taxon>
        <taxon>Trifolium</taxon>
    </lineage>
</organism>
<protein>
    <submittedName>
        <fullName evidence="1">Uncharacterized protein</fullName>
    </submittedName>
</protein>
<accession>A0A392PPK6</accession>
<proteinExistence type="predicted"/>
<dbReference type="Proteomes" id="UP000265520">
    <property type="component" value="Unassembled WGS sequence"/>
</dbReference>
<evidence type="ECO:0000313" key="1">
    <source>
        <dbReference type="EMBL" id="MCI13577.1"/>
    </source>
</evidence>
<feature type="non-terminal residue" evidence="1">
    <location>
        <position position="1"/>
    </location>
</feature>